<evidence type="ECO:0000256" key="5">
    <source>
        <dbReference type="ARBA" id="ARBA00023088"/>
    </source>
</evidence>
<comment type="subcellular location">
    <subcellularLocation>
        <location evidence="1">Secreted</location>
        <location evidence="1">Cell wall</location>
        <topology evidence="1">Peptidoglycan-anchor</topology>
    </subcellularLocation>
</comment>
<evidence type="ECO:0000259" key="8">
    <source>
        <dbReference type="Pfam" id="PF00746"/>
    </source>
</evidence>
<keyword evidence="2" id="KW-0134">Cell wall</keyword>
<evidence type="ECO:0000256" key="4">
    <source>
        <dbReference type="ARBA" id="ARBA00022729"/>
    </source>
</evidence>
<dbReference type="AlphaFoldDB" id="A0A168WA87"/>
<dbReference type="STRING" id="1221500.ABE65_019235"/>
<dbReference type="InterPro" id="IPR019931">
    <property type="entry name" value="LPXTG_anchor"/>
</dbReference>
<keyword evidence="3" id="KW-0964">Secreted</keyword>
<keyword evidence="10" id="KW-1185">Reference proteome</keyword>
<feature type="transmembrane region" description="Helical" evidence="7">
    <location>
        <begin position="7"/>
        <end position="24"/>
    </location>
</feature>
<feature type="compositionally biased region" description="Polar residues" evidence="6">
    <location>
        <begin position="274"/>
        <end position="289"/>
    </location>
</feature>
<evidence type="ECO:0000256" key="7">
    <source>
        <dbReference type="SAM" id="Phobius"/>
    </source>
</evidence>
<evidence type="ECO:0000313" key="9">
    <source>
        <dbReference type="EMBL" id="ANC78815.1"/>
    </source>
</evidence>
<gene>
    <name evidence="9" type="ORF">ABE65_019235</name>
</gene>
<dbReference type="EMBL" id="CP015378">
    <property type="protein sequence ID" value="ANC78815.1"/>
    <property type="molecule type" value="Genomic_DNA"/>
</dbReference>
<keyword evidence="7" id="KW-1133">Transmembrane helix</keyword>
<accession>A0A168WA87</accession>
<feature type="transmembrane region" description="Helical" evidence="7">
    <location>
        <begin position="296"/>
        <end position="315"/>
    </location>
</feature>
<dbReference type="KEGG" id="fpn:ABE65_019235"/>
<protein>
    <recommendedName>
        <fullName evidence="8">Gram-positive cocci surface proteins LPxTG domain-containing protein</fullName>
    </recommendedName>
</protein>
<evidence type="ECO:0000313" key="10">
    <source>
        <dbReference type="Proteomes" id="UP000076623"/>
    </source>
</evidence>
<feature type="domain" description="Gram-positive cocci surface proteins LPxTG" evidence="8">
    <location>
        <begin position="280"/>
        <end position="317"/>
    </location>
</feature>
<reference evidence="9 10" key="1">
    <citation type="submission" date="2016-04" db="EMBL/GenBank/DDBJ databases">
        <title>Complete genome sequence of Fictibacillus phosphorivorans G25-29, a strain toxic to nematodes.</title>
        <authorList>
            <person name="Zheng Z."/>
        </authorList>
    </citation>
    <scope>NUCLEOTIDE SEQUENCE [LARGE SCALE GENOMIC DNA]</scope>
    <source>
        <strain evidence="9 10">G25-29</strain>
    </source>
</reference>
<name>A0A168WA87_9BACL</name>
<keyword evidence="5" id="KW-0572">Peptidoglycan-anchor</keyword>
<keyword evidence="7" id="KW-0812">Transmembrane</keyword>
<feature type="region of interest" description="Disordered" evidence="6">
    <location>
        <begin position="148"/>
        <end position="292"/>
    </location>
</feature>
<keyword evidence="4" id="KW-0732">Signal</keyword>
<evidence type="ECO:0000256" key="2">
    <source>
        <dbReference type="ARBA" id="ARBA00022512"/>
    </source>
</evidence>
<dbReference type="RefSeq" id="WP_066398556.1">
    <property type="nucleotide sequence ID" value="NZ_CP015378.1"/>
</dbReference>
<proteinExistence type="predicted"/>
<evidence type="ECO:0000256" key="6">
    <source>
        <dbReference type="SAM" id="MobiDB-lite"/>
    </source>
</evidence>
<dbReference type="Proteomes" id="UP000076623">
    <property type="component" value="Chromosome"/>
</dbReference>
<organism evidence="9 10">
    <name type="scientific">Fictibacillus phosphorivorans</name>
    <dbReference type="NCBI Taxonomy" id="1221500"/>
    <lineage>
        <taxon>Bacteria</taxon>
        <taxon>Bacillati</taxon>
        <taxon>Bacillota</taxon>
        <taxon>Bacilli</taxon>
        <taxon>Bacillales</taxon>
        <taxon>Fictibacillaceae</taxon>
        <taxon>Fictibacillus</taxon>
    </lineage>
</organism>
<evidence type="ECO:0000256" key="1">
    <source>
        <dbReference type="ARBA" id="ARBA00004168"/>
    </source>
</evidence>
<dbReference type="NCBIfam" id="TIGR01167">
    <property type="entry name" value="LPXTG_anchor"/>
    <property type="match status" value="1"/>
</dbReference>
<dbReference type="Pfam" id="PF00746">
    <property type="entry name" value="Gram_pos_anchor"/>
    <property type="match status" value="1"/>
</dbReference>
<sequence>MLSLKQIIYGVMAVLIIGAAAIQSEKIYSFSDGSYGLELTPSAFEMKNMRPGYSEDYTLTVKNTGNQLLKYNVKTKHKTGEMLFSALIVTVKKDNTELFKGKLRELTITPIALPAKTDDKLTFSIGLAGEAGNEFQGLATTYEIQVQGEGEDPDDGDPGDGDPGDGDPGDGDPGDGDPDDGDPGDGDPGDGDPGDGDPGDGDPGDGDPGDGDPGDGDPGDGDPGDGDPGDGDPGDGDPGDGDPGDGNPGDGNPDDGDNGSEPPAQQPPTKGDTQKPTRSPSTGTESLPQTGEEDPMVWMLIGSLLSMTGLCILFVKKLLVQKRIRRG</sequence>
<feature type="compositionally biased region" description="Acidic residues" evidence="6">
    <location>
        <begin position="149"/>
        <end position="243"/>
    </location>
</feature>
<evidence type="ECO:0000256" key="3">
    <source>
        <dbReference type="ARBA" id="ARBA00022525"/>
    </source>
</evidence>
<keyword evidence="7" id="KW-0472">Membrane</keyword>